<keyword evidence="5 13" id="KW-0732">Signal</keyword>
<evidence type="ECO:0000256" key="7">
    <source>
        <dbReference type="ARBA" id="ARBA00022833"/>
    </source>
</evidence>
<feature type="chain" id="PRO_5003864224" description="Murein endopeptidase K" evidence="13">
    <location>
        <begin position="30"/>
        <end position="600"/>
    </location>
</feature>
<evidence type="ECO:0000256" key="13">
    <source>
        <dbReference type="SAM" id="SignalP"/>
    </source>
</evidence>
<evidence type="ECO:0000256" key="4">
    <source>
        <dbReference type="ARBA" id="ARBA00022723"/>
    </source>
</evidence>
<dbReference type="STRING" id="721133.SAMN05216176_10630"/>
<name>K2N4R6_9HYPH</name>
<keyword evidence="8" id="KW-0482">Metalloprotease</keyword>
<dbReference type="GO" id="GO:0046872">
    <property type="term" value="F:metal ion binding"/>
    <property type="evidence" value="ECO:0007669"/>
    <property type="project" value="UniProtKB-KW"/>
</dbReference>
<comment type="similarity">
    <text evidence="10">Belongs to the peptidase M15 family.</text>
</comment>
<evidence type="ECO:0000256" key="11">
    <source>
        <dbReference type="ARBA" id="ARBA00093666"/>
    </source>
</evidence>
<gene>
    <name evidence="14" type="ORF">NA8A_09988</name>
</gene>
<evidence type="ECO:0000256" key="3">
    <source>
        <dbReference type="ARBA" id="ARBA00022670"/>
    </source>
</evidence>
<organism evidence="14 15">
    <name type="scientific">Nitratireductor indicus C115</name>
    <dbReference type="NCBI Taxonomy" id="1231190"/>
    <lineage>
        <taxon>Bacteria</taxon>
        <taxon>Pseudomonadati</taxon>
        <taxon>Pseudomonadota</taxon>
        <taxon>Alphaproteobacteria</taxon>
        <taxon>Hyphomicrobiales</taxon>
        <taxon>Phyllobacteriaceae</taxon>
        <taxon>Nitratireductor</taxon>
    </lineage>
</organism>
<dbReference type="Proteomes" id="UP000007374">
    <property type="component" value="Unassembled WGS sequence"/>
</dbReference>
<reference evidence="14 15" key="1">
    <citation type="journal article" date="2012" name="J. Bacteriol.">
        <title>Genome Sequence of Nitratireductor indicus Type Strain C115.</title>
        <authorList>
            <person name="Lai Q."/>
            <person name="Li G."/>
            <person name="Yu Z."/>
            <person name="Shao Z."/>
        </authorList>
    </citation>
    <scope>NUCLEOTIDE SEQUENCE [LARGE SCALE GENOMIC DNA]</scope>
    <source>
        <strain evidence="14 15">C115</strain>
    </source>
</reference>
<comment type="pathway">
    <text evidence="2">Cell wall biogenesis; cell wall polysaccharide biosynthesis.</text>
</comment>
<keyword evidence="15" id="KW-1185">Reference proteome</keyword>
<dbReference type="Pfam" id="PF05951">
    <property type="entry name" value="Peptidase_M15_2"/>
    <property type="match status" value="1"/>
</dbReference>
<dbReference type="GO" id="GO:0008237">
    <property type="term" value="F:metallopeptidase activity"/>
    <property type="evidence" value="ECO:0007669"/>
    <property type="project" value="UniProtKB-KW"/>
</dbReference>
<keyword evidence="7" id="KW-0862">Zinc</keyword>
<evidence type="ECO:0000256" key="1">
    <source>
        <dbReference type="ARBA" id="ARBA00001947"/>
    </source>
</evidence>
<dbReference type="AlphaFoldDB" id="K2N4R6"/>
<protein>
    <recommendedName>
        <fullName evidence="11">Murein endopeptidase K</fullName>
    </recommendedName>
</protein>
<keyword evidence="4" id="KW-0479">Metal-binding</keyword>
<evidence type="ECO:0000256" key="12">
    <source>
        <dbReference type="SAM" id="MobiDB-lite"/>
    </source>
</evidence>
<keyword evidence="3" id="KW-0645">Protease</keyword>
<keyword evidence="6" id="KW-0378">Hydrolase</keyword>
<dbReference type="GO" id="GO:0071555">
    <property type="term" value="P:cell wall organization"/>
    <property type="evidence" value="ECO:0007669"/>
    <property type="project" value="UniProtKB-KW"/>
</dbReference>
<dbReference type="EMBL" id="AMSI01000006">
    <property type="protein sequence ID" value="EKF42383.1"/>
    <property type="molecule type" value="Genomic_DNA"/>
</dbReference>
<dbReference type="SUPFAM" id="SSF55166">
    <property type="entry name" value="Hedgehog/DD-peptidase"/>
    <property type="match status" value="1"/>
</dbReference>
<accession>K2N4R6</accession>
<evidence type="ECO:0000256" key="5">
    <source>
        <dbReference type="ARBA" id="ARBA00022729"/>
    </source>
</evidence>
<evidence type="ECO:0000256" key="8">
    <source>
        <dbReference type="ARBA" id="ARBA00023049"/>
    </source>
</evidence>
<feature type="compositionally biased region" description="Low complexity" evidence="12">
    <location>
        <begin position="266"/>
        <end position="282"/>
    </location>
</feature>
<sequence length="600" mass="63602">MPSLAGVKLLAGLMLAMGALTVAVPAAHAETRTLKLYFIHTKERAEITFKRNGRYIDSGLKQVNRFLRDWRRNEPTKMSPQLLDLLWEVYRASGSRDYIHVVSAYRSPATNSMLRSRSSGVAKKSQHMLGKAIDFYLPDVKLAKLRATALKFQAGGVGYYPRSGSPFVHLDVGSVRHWPRMSRQELLALFPDGKTIHVPTDGKPLPGYKQALAAYESRKRSGGTVQVARDNTGGSNRKGGGGFLAALFGGGADEEEDNADVAVAAAPAPRQAAPAPQAAPAVQPAPAPAAPVAPAETPATIIAALPERNLPLPRSAPRPDVAVGESLPFQVKPVENGPVIQEAPAAQEESTTLLVASNVPLPTHRPNYTPAPADDATRDAMIQIASARTEAPDAIASVLAEADSEPDEPVTTAAYMPLPTHRPQQGSAQDFTVAALQETAPVPAPVPQIQTIQKPTLAAADEEAFVPQAAAEPAARPVSASPRLAMLAKAEAEQSALRMASRSVSTGKSAKPGPKDVTPEAQPMVVAAKVDNGARRALSSRSMLTEATHVTHPPAFGSEFVRAPNAVYTAGFQQTETVADATRFTGKAVNFLSMAKFRTN</sequence>
<comment type="cofactor">
    <cofactor evidence="1">
        <name>Zn(2+)</name>
        <dbReference type="ChEBI" id="CHEBI:29105"/>
    </cofactor>
</comment>
<evidence type="ECO:0000313" key="14">
    <source>
        <dbReference type="EMBL" id="EKF42383.1"/>
    </source>
</evidence>
<dbReference type="Gene3D" id="3.30.1380.10">
    <property type="match status" value="1"/>
</dbReference>
<evidence type="ECO:0000256" key="2">
    <source>
        <dbReference type="ARBA" id="ARBA00004776"/>
    </source>
</evidence>
<evidence type="ECO:0000256" key="10">
    <source>
        <dbReference type="ARBA" id="ARBA00093448"/>
    </source>
</evidence>
<proteinExistence type="inferred from homology"/>
<comment type="caution">
    <text evidence="14">The sequence shown here is derived from an EMBL/GenBank/DDBJ whole genome shotgun (WGS) entry which is preliminary data.</text>
</comment>
<evidence type="ECO:0000313" key="15">
    <source>
        <dbReference type="Proteomes" id="UP000007374"/>
    </source>
</evidence>
<feature type="region of interest" description="Disordered" evidence="12">
    <location>
        <begin position="266"/>
        <end position="293"/>
    </location>
</feature>
<dbReference type="InterPro" id="IPR009045">
    <property type="entry name" value="Zn_M74/Hedgehog-like"/>
</dbReference>
<dbReference type="PANTHER" id="PTHR37425:SF1">
    <property type="entry name" value="OUTER MEMBRANE PROTEIN"/>
    <property type="match status" value="1"/>
</dbReference>
<dbReference type="eggNOG" id="COG3108">
    <property type="taxonomic scope" value="Bacteria"/>
</dbReference>
<dbReference type="InterPro" id="IPR010275">
    <property type="entry name" value="MepK"/>
</dbReference>
<dbReference type="GO" id="GO:0006508">
    <property type="term" value="P:proteolysis"/>
    <property type="evidence" value="ECO:0007669"/>
    <property type="project" value="UniProtKB-KW"/>
</dbReference>
<evidence type="ECO:0000256" key="6">
    <source>
        <dbReference type="ARBA" id="ARBA00022801"/>
    </source>
</evidence>
<dbReference type="CDD" id="cd14844">
    <property type="entry name" value="Zn-DD-carboxypeptidase_like"/>
    <property type="match status" value="1"/>
</dbReference>
<keyword evidence="9" id="KW-0961">Cell wall biogenesis/degradation</keyword>
<feature type="signal peptide" evidence="13">
    <location>
        <begin position="1"/>
        <end position="29"/>
    </location>
</feature>
<dbReference type="PANTHER" id="PTHR37425">
    <property type="match status" value="1"/>
</dbReference>
<dbReference type="PATRIC" id="fig|1231190.3.peg.2090"/>
<evidence type="ECO:0000256" key="9">
    <source>
        <dbReference type="ARBA" id="ARBA00023316"/>
    </source>
</evidence>